<comment type="similarity">
    <text evidence="1">Belongs to the PPR family. P subfamily.</text>
</comment>
<evidence type="ECO:0000256" key="2">
    <source>
        <dbReference type="ARBA" id="ARBA00022737"/>
    </source>
</evidence>
<dbReference type="Gene3D" id="1.25.40.10">
    <property type="entry name" value="Tetratricopeptide repeat domain"/>
    <property type="match status" value="4"/>
</dbReference>
<evidence type="ECO:0000313" key="4">
    <source>
        <dbReference type="EMBL" id="KAG6468633.1"/>
    </source>
</evidence>
<proteinExistence type="inferred from homology"/>
<protein>
    <recommendedName>
        <fullName evidence="6">Pentatricopeptide repeat-containing protein</fullName>
    </recommendedName>
</protein>
<evidence type="ECO:0000256" key="3">
    <source>
        <dbReference type="PROSITE-ProRule" id="PRU00708"/>
    </source>
</evidence>
<keyword evidence="2" id="KW-0677">Repeat</keyword>
<name>A0A8J5BVZ4_ZINOF</name>
<dbReference type="InterPro" id="IPR011990">
    <property type="entry name" value="TPR-like_helical_dom_sf"/>
</dbReference>
<dbReference type="Proteomes" id="UP000734854">
    <property type="component" value="Unassembled WGS sequence"/>
</dbReference>
<dbReference type="Pfam" id="PF13812">
    <property type="entry name" value="PPR_3"/>
    <property type="match status" value="1"/>
</dbReference>
<evidence type="ECO:0008006" key="6">
    <source>
        <dbReference type="Google" id="ProtNLM"/>
    </source>
</evidence>
<comment type="caution">
    <text evidence="4">The sequence shown here is derived from an EMBL/GenBank/DDBJ whole genome shotgun (WGS) entry which is preliminary data.</text>
</comment>
<organism evidence="4 5">
    <name type="scientific">Zingiber officinale</name>
    <name type="common">Ginger</name>
    <name type="synonym">Amomum zingiber</name>
    <dbReference type="NCBI Taxonomy" id="94328"/>
    <lineage>
        <taxon>Eukaryota</taxon>
        <taxon>Viridiplantae</taxon>
        <taxon>Streptophyta</taxon>
        <taxon>Embryophyta</taxon>
        <taxon>Tracheophyta</taxon>
        <taxon>Spermatophyta</taxon>
        <taxon>Magnoliopsida</taxon>
        <taxon>Liliopsida</taxon>
        <taxon>Zingiberales</taxon>
        <taxon>Zingiberaceae</taxon>
        <taxon>Zingiber</taxon>
    </lineage>
</organism>
<feature type="repeat" description="PPR" evidence="3">
    <location>
        <begin position="206"/>
        <end position="240"/>
    </location>
</feature>
<reference evidence="4 5" key="1">
    <citation type="submission" date="2020-08" db="EMBL/GenBank/DDBJ databases">
        <title>Plant Genome Project.</title>
        <authorList>
            <person name="Zhang R.-G."/>
        </authorList>
    </citation>
    <scope>NUCLEOTIDE SEQUENCE [LARGE SCALE GENOMIC DNA]</scope>
    <source>
        <tissue evidence="4">Rhizome</tissue>
    </source>
</reference>
<evidence type="ECO:0000313" key="5">
    <source>
        <dbReference type="Proteomes" id="UP000734854"/>
    </source>
</evidence>
<feature type="repeat" description="PPR" evidence="3">
    <location>
        <begin position="382"/>
        <end position="416"/>
    </location>
</feature>
<dbReference type="PROSITE" id="PS51375">
    <property type="entry name" value="PPR"/>
    <property type="match status" value="6"/>
</dbReference>
<feature type="repeat" description="PPR" evidence="3">
    <location>
        <begin position="453"/>
        <end position="487"/>
    </location>
</feature>
<accession>A0A8J5BVZ4</accession>
<keyword evidence="5" id="KW-1185">Reference proteome</keyword>
<dbReference type="PANTHER" id="PTHR47939:SF13">
    <property type="entry name" value="OS03G0201400 PROTEIN"/>
    <property type="match status" value="1"/>
</dbReference>
<dbReference type="SUPFAM" id="SSF81901">
    <property type="entry name" value="HCP-like"/>
    <property type="match status" value="1"/>
</dbReference>
<feature type="repeat" description="PPR" evidence="3">
    <location>
        <begin position="347"/>
        <end position="381"/>
    </location>
</feature>
<dbReference type="NCBIfam" id="TIGR00756">
    <property type="entry name" value="PPR"/>
    <property type="match status" value="6"/>
</dbReference>
<dbReference type="Pfam" id="PF13041">
    <property type="entry name" value="PPR_2"/>
    <property type="match status" value="2"/>
</dbReference>
<dbReference type="EMBL" id="JACMSC010000022">
    <property type="protein sequence ID" value="KAG6468633.1"/>
    <property type="molecule type" value="Genomic_DNA"/>
</dbReference>
<gene>
    <name evidence="4" type="ORF">ZIOFF_073322</name>
</gene>
<feature type="repeat" description="PPR" evidence="3">
    <location>
        <begin position="312"/>
        <end position="346"/>
    </location>
</feature>
<evidence type="ECO:0000256" key="1">
    <source>
        <dbReference type="ARBA" id="ARBA00007626"/>
    </source>
</evidence>
<dbReference type="AlphaFoldDB" id="A0A8J5BVZ4"/>
<feature type="repeat" description="PPR" evidence="3">
    <location>
        <begin position="553"/>
        <end position="587"/>
    </location>
</feature>
<dbReference type="Pfam" id="PF01535">
    <property type="entry name" value="PPR"/>
    <property type="match status" value="4"/>
</dbReference>
<dbReference type="PANTHER" id="PTHR47939">
    <property type="entry name" value="MEMBRANE-ASSOCIATED SALT-INDUCIBLE PROTEIN-LIKE"/>
    <property type="match status" value="1"/>
</dbReference>
<sequence>MVELLRGCSIICAAYDSSPVFRIPVKKEESFQFSFCYLEFAPFKQRCLPSRLAVNRSPALLVIGENGRLNRLKPLIMCRMTNLSLCARRDCSASVCYYKSGVTLGEEVSLPIWDQDVSFNLNDCLQEHLPLVTPVIQEELCENIEQSPSCRKFKRLFKLSKGGLHYLEEKDEELLSGRLLVLSRSNKVKSALELFASMEASSLHPSSHACNSLLSSLARNGFLKDALHMFEIMNKKGIATGHTFSLILKIVASVQGANAALGMFNEFVEEGRSRKFDIIVYNTMITICGKDRNLIETKRLWRMLKQNSVGSTMTTYELLVSIFVQCGQFELAVDAYHEMIQSGIEPNENILRAILSSCTKEGNWNLGLSVFQKILDNGIRPNIIAFNSLINCLGKAGKAELAFKVYDMLNSVGHRPDGYTWNALLCALYKSNRHVDAIKLFEGIKQEQDFGLNVHLYNTTLMSCQKLGLWDRSLQILWEMENCGIEMSTVSYNHAIYACEVARKPKVALQVYWHMIEQKHTPDIFTYLSLIRSCIWGSLWNDLEEIMESVSPNSSIYNALVHGLCLRGKISVAIKLYKKMRSIGLKPDGKTRALMLQHLPNDITQALLWLRDALVADDAGYCGITEAEFHQADEKWKTIILIKYHAEAFRLMNVYVPGDNVRKTT</sequence>
<dbReference type="InterPro" id="IPR050667">
    <property type="entry name" value="PPR-containing_protein"/>
</dbReference>
<dbReference type="InterPro" id="IPR002885">
    <property type="entry name" value="PPR_rpt"/>
</dbReference>